<keyword evidence="7 16" id="KW-0808">Transferase</keyword>
<name>W6S3L8_9CLOT</name>
<comment type="catalytic activity">
    <reaction evidence="1">
        <text>ATP + protein L-histidine = ADP + protein N-phospho-L-histidine.</text>
        <dbReference type="EC" id="2.7.13.3"/>
    </reaction>
</comment>
<evidence type="ECO:0000256" key="4">
    <source>
        <dbReference type="ARBA" id="ARBA00012438"/>
    </source>
</evidence>
<feature type="transmembrane region" description="Helical" evidence="13">
    <location>
        <begin position="51"/>
        <end position="73"/>
    </location>
</feature>
<dbReference type="GO" id="GO:0005886">
    <property type="term" value="C:plasma membrane"/>
    <property type="evidence" value="ECO:0007669"/>
    <property type="project" value="UniProtKB-SubCell"/>
</dbReference>
<evidence type="ECO:0000256" key="12">
    <source>
        <dbReference type="ARBA" id="ARBA00023136"/>
    </source>
</evidence>
<evidence type="ECO:0000259" key="15">
    <source>
        <dbReference type="PROSITE" id="PS50885"/>
    </source>
</evidence>
<dbReference type="SUPFAM" id="SSF55874">
    <property type="entry name" value="ATPase domain of HSP90 chaperone/DNA topoisomerase II/histidine kinase"/>
    <property type="match status" value="1"/>
</dbReference>
<dbReference type="PRINTS" id="PR00344">
    <property type="entry name" value="BCTRLSENSOR"/>
</dbReference>
<dbReference type="Pfam" id="PF00672">
    <property type="entry name" value="HAMP"/>
    <property type="match status" value="1"/>
</dbReference>
<proteinExistence type="predicted"/>
<dbReference type="InterPro" id="IPR036097">
    <property type="entry name" value="HisK_dim/P_sf"/>
</dbReference>
<accession>W6S3L8</accession>
<dbReference type="Gene3D" id="3.30.565.10">
    <property type="entry name" value="Histidine kinase-like ATPase, C-terminal domain"/>
    <property type="match status" value="1"/>
</dbReference>
<dbReference type="GO" id="GO:0005524">
    <property type="term" value="F:ATP binding"/>
    <property type="evidence" value="ECO:0007669"/>
    <property type="project" value="UniProtKB-KW"/>
</dbReference>
<keyword evidence="5" id="KW-1003">Cell membrane</keyword>
<dbReference type="CDD" id="cd06225">
    <property type="entry name" value="HAMP"/>
    <property type="match status" value="1"/>
</dbReference>
<reference evidence="16 17" key="1">
    <citation type="submission" date="2013-11" db="EMBL/GenBank/DDBJ databases">
        <title>Complete genome sequence of Clostridum sp. M2/40.</title>
        <authorList>
            <person name="Wibberg D."/>
            <person name="Puehler A."/>
            <person name="Schlueter A."/>
        </authorList>
    </citation>
    <scope>NUCLEOTIDE SEQUENCE [LARGE SCALE GENOMIC DNA]</scope>
    <source>
        <strain evidence="17">M2/40</strain>
    </source>
</reference>
<evidence type="ECO:0000256" key="2">
    <source>
        <dbReference type="ARBA" id="ARBA00004236"/>
    </source>
</evidence>
<dbReference type="FunFam" id="1.10.287.130:FF:000001">
    <property type="entry name" value="Two-component sensor histidine kinase"/>
    <property type="match status" value="1"/>
</dbReference>
<dbReference type="SMART" id="SM00388">
    <property type="entry name" value="HisKA"/>
    <property type="match status" value="1"/>
</dbReference>
<evidence type="ECO:0000256" key="5">
    <source>
        <dbReference type="ARBA" id="ARBA00022475"/>
    </source>
</evidence>
<dbReference type="InterPro" id="IPR003594">
    <property type="entry name" value="HATPase_dom"/>
</dbReference>
<dbReference type="InterPro" id="IPR005467">
    <property type="entry name" value="His_kinase_dom"/>
</dbReference>
<dbReference type="RefSeq" id="WP_044038406.1">
    <property type="nucleotide sequence ID" value="NZ_HG917868.1"/>
</dbReference>
<evidence type="ECO:0000256" key="3">
    <source>
        <dbReference type="ARBA" id="ARBA00004314"/>
    </source>
</evidence>
<dbReference type="InterPro" id="IPR003660">
    <property type="entry name" value="HAMP_dom"/>
</dbReference>
<keyword evidence="9 16" id="KW-0418">Kinase</keyword>
<dbReference type="EMBL" id="HG917868">
    <property type="protein sequence ID" value="CDM68912.1"/>
    <property type="molecule type" value="Genomic_DNA"/>
</dbReference>
<keyword evidence="12 13" id="KW-0472">Membrane</keyword>
<dbReference type="PROSITE" id="PS50885">
    <property type="entry name" value="HAMP"/>
    <property type="match status" value="1"/>
</dbReference>
<dbReference type="SUPFAM" id="SSF47384">
    <property type="entry name" value="Homodimeric domain of signal transducing histidine kinase"/>
    <property type="match status" value="1"/>
</dbReference>
<dbReference type="AlphaFoldDB" id="W6S3L8"/>
<feature type="transmembrane region" description="Helical" evidence="13">
    <location>
        <begin position="12"/>
        <end position="39"/>
    </location>
</feature>
<dbReference type="KEGG" id="clt:CM240_1754"/>
<evidence type="ECO:0000313" key="17">
    <source>
        <dbReference type="Proteomes" id="UP000019426"/>
    </source>
</evidence>
<comment type="subcellular location">
    <subcellularLocation>
        <location evidence="2">Cell membrane</location>
    </subcellularLocation>
    <subcellularLocation>
        <location evidence="3">Membrane raft</location>
        <topology evidence="3">Multi-pass membrane protein</topology>
    </subcellularLocation>
</comment>
<dbReference type="Pfam" id="PF02518">
    <property type="entry name" value="HATPase_c"/>
    <property type="match status" value="1"/>
</dbReference>
<feature type="domain" description="HAMP" evidence="15">
    <location>
        <begin position="74"/>
        <end position="127"/>
    </location>
</feature>
<dbReference type="SUPFAM" id="SSF158472">
    <property type="entry name" value="HAMP domain-like"/>
    <property type="match status" value="1"/>
</dbReference>
<organism evidence="16 17">
    <name type="scientific">Clostridium bornimense</name>
    <dbReference type="NCBI Taxonomy" id="1216932"/>
    <lineage>
        <taxon>Bacteria</taxon>
        <taxon>Bacillati</taxon>
        <taxon>Bacillota</taxon>
        <taxon>Clostridia</taxon>
        <taxon>Eubacteriales</taxon>
        <taxon>Clostridiaceae</taxon>
        <taxon>Clostridium</taxon>
    </lineage>
</organism>
<dbReference type="FunFam" id="3.30.565.10:FF:000023">
    <property type="entry name" value="PAS domain-containing sensor histidine kinase"/>
    <property type="match status" value="1"/>
</dbReference>
<dbReference type="HOGENOM" id="CLU_000445_89_3_9"/>
<sequence length="349" mass="39883">MNKNHYIKLLKLWFPFIINVFITFTITYITTLIIIFIYAKQDSLPSPSMGFTLIIVISILIGLFFTIFIGLMIHNFIKPINKIIESAEKVAKGDFSIHLDESVHKEEIRDMYISFNKMVRELNSIETLRNDFIVNVSHEFKTPLSSIEGYATLLQSPNITEEERIEYSKIIIESSKQLSSLTGNILTLSKLETQEILPESVHFNLDEQIRQALLILENKWCSKNIDINLDFDMCSYYGNEKLLMQVWLNLLENAIKFTSNGGTITASVKEHNEYICITISDTGIGMSKETQQYIFDKFYQGDKTHTIDGNGLGLALVKRIIDLYNGTITVKSAVNKGSTFIVSLPKNYN</sequence>
<keyword evidence="13" id="KW-1133">Transmembrane helix</keyword>
<evidence type="ECO:0000313" key="16">
    <source>
        <dbReference type="EMBL" id="CDM68912.1"/>
    </source>
</evidence>
<dbReference type="eggNOG" id="COG2205">
    <property type="taxonomic scope" value="Bacteria"/>
</dbReference>
<dbReference type="SMART" id="SM00304">
    <property type="entry name" value="HAMP"/>
    <property type="match status" value="1"/>
</dbReference>
<keyword evidence="17" id="KW-1185">Reference proteome</keyword>
<dbReference type="PANTHER" id="PTHR43711:SF26">
    <property type="entry name" value="SENSOR HISTIDINE KINASE RCSC"/>
    <property type="match status" value="1"/>
</dbReference>
<keyword evidence="11" id="KW-0902">Two-component regulatory system</keyword>
<dbReference type="GO" id="GO:0045121">
    <property type="term" value="C:membrane raft"/>
    <property type="evidence" value="ECO:0007669"/>
    <property type="project" value="UniProtKB-SubCell"/>
</dbReference>
<keyword evidence="6" id="KW-0597">Phosphoprotein</keyword>
<feature type="domain" description="Histidine kinase" evidence="14">
    <location>
        <begin position="135"/>
        <end position="348"/>
    </location>
</feature>
<evidence type="ECO:0000256" key="6">
    <source>
        <dbReference type="ARBA" id="ARBA00022553"/>
    </source>
</evidence>
<keyword evidence="10" id="KW-0067">ATP-binding</keyword>
<evidence type="ECO:0000256" key="11">
    <source>
        <dbReference type="ARBA" id="ARBA00023012"/>
    </source>
</evidence>
<dbReference type="STRING" id="1216932.CM240_1754"/>
<evidence type="ECO:0000256" key="10">
    <source>
        <dbReference type="ARBA" id="ARBA00022840"/>
    </source>
</evidence>
<evidence type="ECO:0000259" key="14">
    <source>
        <dbReference type="PROSITE" id="PS50109"/>
    </source>
</evidence>
<dbReference type="PATRIC" id="fig|1216932.3.peg.1748"/>
<dbReference type="Proteomes" id="UP000019426">
    <property type="component" value="Chromosome M2/40_rep1"/>
</dbReference>
<evidence type="ECO:0000256" key="13">
    <source>
        <dbReference type="SAM" id="Phobius"/>
    </source>
</evidence>
<dbReference type="Pfam" id="PF00512">
    <property type="entry name" value="HisKA"/>
    <property type="match status" value="1"/>
</dbReference>
<dbReference type="InterPro" id="IPR003661">
    <property type="entry name" value="HisK_dim/P_dom"/>
</dbReference>
<evidence type="ECO:0000256" key="1">
    <source>
        <dbReference type="ARBA" id="ARBA00000085"/>
    </source>
</evidence>
<dbReference type="CDD" id="cd00082">
    <property type="entry name" value="HisKA"/>
    <property type="match status" value="1"/>
</dbReference>
<dbReference type="InterPro" id="IPR050736">
    <property type="entry name" value="Sensor_HK_Regulatory"/>
</dbReference>
<evidence type="ECO:0000256" key="9">
    <source>
        <dbReference type="ARBA" id="ARBA00022777"/>
    </source>
</evidence>
<protein>
    <recommendedName>
        <fullName evidence="4">histidine kinase</fullName>
        <ecNumber evidence="4">2.7.13.3</ecNumber>
    </recommendedName>
</protein>
<dbReference type="GO" id="GO:0000155">
    <property type="term" value="F:phosphorelay sensor kinase activity"/>
    <property type="evidence" value="ECO:0007669"/>
    <property type="project" value="InterPro"/>
</dbReference>
<dbReference type="Gene3D" id="6.10.340.10">
    <property type="match status" value="1"/>
</dbReference>
<keyword evidence="8" id="KW-0547">Nucleotide-binding</keyword>
<gene>
    <name evidence="16" type="ORF">CM240_1754</name>
</gene>
<dbReference type="SMART" id="SM00387">
    <property type="entry name" value="HATPase_c"/>
    <property type="match status" value="1"/>
</dbReference>
<dbReference type="OrthoDB" id="9813151at2"/>
<dbReference type="PROSITE" id="PS50109">
    <property type="entry name" value="HIS_KIN"/>
    <property type="match status" value="1"/>
</dbReference>
<keyword evidence="13" id="KW-0812">Transmembrane</keyword>
<dbReference type="PANTHER" id="PTHR43711">
    <property type="entry name" value="TWO-COMPONENT HISTIDINE KINASE"/>
    <property type="match status" value="1"/>
</dbReference>
<dbReference type="InterPro" id="IPR004358">
    <property type="entry name" value="Sig_transdc_His_kin-like_C"/>
</dbReference>
<dbReference type="Gene3D" id="1.10.287.130">
    <property type="match status" value="1"/>
</dbReference>
<evidence type="ECO:0000256" key="7">
    <source>
        <dbReference type="ARBA" id="ARBA00022679"/>
    </source>
</evidence>
<evidence type="ECO:0000256" key="8">
    <source>
        <dbReference type="ARBA" id="ARBA00022741"/>
    </source>
</evidence>
<dbReference type="InterPro" id="IPR036890">
    <property type="entry name" value="HATPase_C_sf"/>
</dbReference>
<dbReference type="EC" id="2.7.13.3" evidence="4"/>